<keyword evidence="2" id="KW-1185">Reference proteome</keyword>
<dbReference type="PANTHER" id="PTHR35115">
    <property type="entry name" value="CYCLIN DELTA-3"/>
    <property type="match status" value="1"/>
</dbReference>
<gene>
    <name evidence="1" type="ORF">BVRB_008650</name>
</gene>
<name>A0A0J8B6I3_BETVV</name>
<sequence>MRTGGLIINYRRRFISTTSFPTLYFFRCFSSSSSFEHIAFIKDVAATCIPERLPSLLNLLQKRGDSMISPGDKHGLFPLAIPLSRNSSGIVIALLRWPTAPSGIDMPIVQVHKHGVFPLAKNVDQYIHRMLVEEEANSPKDRKRELLHVSANAIELYQEGSFAESKLPNLDTYLLRKVGVFPDVLERKINKHLEKGNQVSALVTGEFYAKKQHFPGFGRPSAFNAQILLKIGRDLEAQGAARGALKSPWWTLGFQYQEVAEIANWKDEQICYVKKKLTEEGKQEDLKNGKELAQLALDQAAFLLDLASVEGNWDDFVDRIGECYKEASLHGMARFIAYKG</sequence>
<organism evidence="1 2">
    <name type="scientific">Beta vulgaris subsp. vulgaris</name>
    <name type="common">Beet</name>
    <dbReference type="NCBI Taxonomy" id="3555"/>
    <lineage>
        <taxon>Eukaryota</taxon>
        <taxon>Viridiplantae</taxon>
        <taxon>Streptophyta</taxon>
        <taxon>Embryophyta</taxon>
        <taxon>Tracheophyta</taxon>
        <taxon>Spermatophyta</taxon>
        <taxon>Magnoliopsida</taxon>
        <taxon>eudicotyledons</taxon>
        <taxon>Gunneridae</taxon>
        <taxon>Pentapetalae</taxon>
        <taxon>Caryophyllales</taxon>
        <taxon>Chenopodiaceae</taxon>
        <taxon>Betoideae</taxon>
        <taxon>Beta</taxon>
    </lineage>
</organism>
<accession>A0A0J8B6I3</accession>
<dbReference type="PANTHER" id="PTHR35115:SF5">
    <property type="entry name" value="PROTEIN IN CHLOROPLAST ATPASE BIOGENESIS, CHLOROPLASTIC"/>
    <property type="match status" value="1"/>
</dbReference>
<dbReference type="EMBL" id="KQ090475">
    <property type="protein sequence ID" value="KMS95407.1"/>
    <property type="molecule type" value="Genomic_DNA"/>
</dbReference>
<dbReference type="KEGG" id="bvg:104884469"/>
<evidence type="ECO:0000313" key="2">
    <source>
        <dbReference type="Proteomes" id="UP000035740"/>
    </source>
</evidence>
<dbReference type="AlphaFoldDB" id="A0A0J8B6I3"/>
<evidence type="ECO:0000313" key="1">
    <source>
        <dbReference type="EMBL" id="KMS95407.1"/>
    </source>
</evidence>
<dbReference type="Gramene" id="KMS95407">
    <property type="protein sequence ID" value="KMS95407"/>
    <property type="gene ID" value="BVRB_008650"/>
</dbReference>
<proteinExistence type="predicted"/>
<dbReference type="OMA" id="ISPGDKH"/>
<dbReference type="Proteomes" id="UP000035740">
    <property type="component" value="Unassembled WGS sequence"/>
</dbReference>
<dbReference type="InterPro" id="IPR045287">
    <property type="entry name" value="PAB"/>
</dbReference>
<dbReference type="OrthoDB" id="537706at2759"/>
<dbReference type="eggNOG" id="ENOG502QST0">
    <property type="taxonomic scope" value="Eukaryota"/>
</dbReference>
<reference evidence="1 2" key="1">
    <citation type="journal article" date="2014" name="Nature">
        <title>The genome of the recently domesticated crop plant sugar beet (Beta vulgaris).</title>
        <authorList>
            <person name="Dohm J.C."/>
            <person name="Minoche A.E."/>
            <person name="Holtgrawe D."/>
            <person name="Capella-Gutierrez S."/>
            <person name="Zakrzewski F."/>
            <person name="Tafer H."/>
            <person name="Rupp O."/>
            <person name="Sorensen T.R."/>
            <person name="Stracke R."/>
            <person name="Reinhardt R."/>
            <person name="Goesmann A."/>
            <person name="Kraft T."/>
            <person name="Schulz B."/>
            <person name="Stadler P.F."/>
            <person name="Schmidt T."/>
            <person name="Gabaldon T."/>
            <person name="Lehrach H."/>
            <person name="Weisshaar B."/>
            <person name="Himmelbauer H."/>
        </authorList>
    </citation>
    <scope>NUCLEOTIDE SEQUENCE [LARGE SCALE GENOMIC DNA]</scope>
    <source>
        <tissue evidence="1">Taproot</tissue>
    </source>
</reference>
<protein>
    <submittedName>
        <fullName evidence="1">Uncharacterized protein</fullName>
    </submittedName>
</protein>